<accession>A0A931AUH8</accession>
<evidence type="ECO:0000313" key="2">
    <source>
        <dbReference type="Proteomes" id="UP000637757"/>
    </source>
</evidence>
<dbReference type="Proteomes" id="UP000637757">
    <property type="component" value="Unassembled WGS sequence"/>
</dbReference>
<name>A0A931AUH8_9ENTE</name>
<protein>
    <submittedName>
        <fullName evidence="1">Uncharacterized protein</fullName>
    </submittedName>
</protein>
<comment type="caution">
    <text evidence="1">The sequence shown here is derived from an EMBL/GenBank/DDBJ whole genome shotgun (WGS) entry which is preliminary data.</text>
</comment>
<gene>
    <name evidence="1" type="ORF">IC227_03200</name>
</gene>
<dbReference type="AlphaFoldDB" id="A0A931AUH8"/>
<reference evidence="1" key="1">
    <citation type="submission" date="2020-09" db="EMBL/GenBank/DDBJ databases">
        <title>Genomic insights into the novelty and pathogenicity of a unique biofilm-forming Enterococcus sp. bacteria (Enterococcus lacertideformus) identified in reptiles.</title>
        <authorList>
            <person name="Agius J.E."/>
            <person name="Phalen D.N."/>
            <person name="Rose K."/>
            <person name="Eden J.-S."/>
        </authorList>
    </citation>
    <scope>NUCLEOTIDE SEQUENCE</scope>
    <source>
        <strain evidence="1">PHRS 0518</strain>
    </source>
</reference>
<sequence>MKCGRRQMDYFEQVSIKEEILAVMESAADKESTGYQQLLAFLKKVPYKVNVIYDQLLEKIEEKKRLSGGELLNSEDDQQSLPILEKVINTSDEEYQHILEKIKNERLVGNLNDEDVKILLRAIKEQTPFTMEEVVRSCLYFQEISDEVTTQQKLFDLLVEPLFNQRKQLFVLETMGESFGAKNSSKELK</sequence>
<proteinExistence type="predicted"/>
<organism evidence="1 2">
    <name type="scientific">Enterococcus lacertideformus</name>
    <dbReference type="NCBI Taxonomy" id="2771493"/>
    <lineage>
        <taxon>Bacteria</taxon>
        <taxon>Bacillati</taxon>
        <taxon>Bacillota</taxon>
        <taxon>Bacilli</taxon>
        <taxon>Lactobacillales</taxon>
        <taxon>Enterococcaceae</taxon>
        <taxon>Enterococcus</taxon>
    </lineage>
</organism>
<evidence type="ECO:0000313" key="1">
    <source>
        <dbReference type="EMBL" id="MBF8807561.1"/>
    </source>
</evidence>
<dbReference type="EMBL" id="JADAKE010000009">
    <property type="protein sequence ID" value="MBF8807561.1"/>
    <property type="molecule type" value="Genomic_DNA"/>
</dbReference>
<keyword evidence="2" id="KW-1185">Reference proteome</keyword>